<evidence type="ECO:0000256" key="4">
    <source>
        <dbReference type="ARBA" id="ARBA00022729"/>
    </source>
</evidence>
<dbReference type="EMBL" id="FOAF01000013">
    <property type="protein sequence ID" value="SEM47517.1"/>
    <property type="molecule type" value="Genomic_DNA"/>
</dbReference>
<dbReference type="GO" id="GO:0042597">
    <property type="term" value="C:periplasmic space"/>
    <property type="evidence" value="ECO:0007669"/>
    <property type="project" value="UniProtKB-SubCell"/>
</dbReference>
<keyword evidence="6" id="KW-1185">Reference proteome</keyword>
<gene>
    <name evidence="5" type="ORF">SAMN05661044_05300</name>
</gene>
<evidence type="ECO:0000256" key="1">
    <source>
        <dbReference type="ARBA" id="ARBA00004418"/>
    </source>
</evidence>
<dbReference type="Proteomes" id="UP000199421">
    <property type="component" value="Unassembled WGS sequence"/>
</dbReference>
<evidence type="ECO:0000313" key="5">
    <source>
        <dbReference type="EMBL" id="SEM47517.1"/>
    </source>
</evidence>
<dbReference type="SUPFAM" id="SSF53850">
    <property type="entry name" value="Periplasmic binding protein-like II"/>
    <property type="match status" value="1"/>
</dbReference>
<evidence type="ECO:0000256" key="3">
    <source>
        <dbReference type="ARBA" id="ARBA00022448"/>
    </source>
</evidence>
<protein>
    <submittedName>
        <fullName evidence="5">Multiple sugar transport system substrate-binding protein</fullName>
    </submittedName>
</protein>
<keyword evidence="5" id="KW-0762">Sugar transport</keyword>
<reference evidence="6" key="1">
    <citation type="submission" date="2016-10" db="EMBL/GenBank/DDBJ databases">
        <authorList>
            <person name="Varghese N."/>
            <person name="Submissions S."/>
        </authorList>
    </citation>
    <scope>NUCLEOTIDE SEQUENCE [LARGE SCALE GENOMIC DNA]</scope>
    <source>
        <strain evidence="6">DSM 18733</strain>
    </source>
</reference>
<dbReference type="CDD" id="cd13585">
    <property type="entry name" value="PBP2_TMBP_like"/>
    <property type="match status" value="1"/>
</dbReference>
<sequence length="410" mass="46199">MPDKLRIAVRKFEPFEKAIEEAWEAYCASSGCDLALEMVAMDLHDLYESTIEKEGLRKGDWDIAHMNTDWVYEAYTQQGLTSLTSYLKKDPPTDYPAGWSKALLNLQQFGDDVVGLPFHDGPECLVYRKDLFEEPGNKERFSAQYSRPLSVPQTWDEFLEVAHFFHQPAKNLFGVVMGIYPDGHNAVFDFCLQLWSRGGSLMGNNGLLNIDTPEAVDALAFYKGLVQNKDVMHPASFTYDSVQAGAAFARGEAAMMINWFGFAAVCEVSDDIEVKGKVDVAPIPKGLGGKSTSLNVYWLYTIGAGSKHKEMAYDFIRFAVNPIQDKKLTMSGGIGCRLSTWQDGEINQLIPYYHKLEQLHQLSNTLPQRKDWAIVAGRIDQLIQQAIQKDIPIQQLLKETQKDLHQLDLL</sequence>
<dbReference type="InterPro" id="IPR050490">
    <property type="entry name" value="Bact_solute-bd_prot1"/>
</dbReference>
<comment type="subcellular location">
    <subcellularLocation>
        <location evidence="1">Periplasm</location>
    </subcellularLocation>
</comment>
<name>A0A1H7YQD9_OLID1</name>
<dbReference type="PANTHER" id="PTHR43649:SF34">
    <property type="entry name" value="ABC TRANSPORTER PERIPLASMIC-BINDING PROTEIN YCJN-RELATED"/>
    <property type="match status" value="1"/>
</dbReference>
<evidence type="ECO:0000313" key="6">
    <source>
        <dbReference type="Proteomes" id="UP000199421"/>
    </source>
</evidence>
<comment type="similarity">
    <text evidence="2">Belongs to the bacterial solute-binding protein 1 family.</text>
</comment>
<accession>A0A1H7YQD9</accession>
<evidence type="ECO:0000256" key="2">
    <source>
        <dbReference type="ARBA" id="ARBA00008520"/>
    </source>
</evidence>
<keyword evidence="4" id="KW-0732">Signal</keyword>
<dbReference type="RefSeq" id="WP_093332199.1">
    <property type="nucleotide sequence ID" value="NZ_FOAF01000013.1"/>
</dbReference>
<dbReference type="AlphaFoldDB" id="A0A1H7YQD9"/>
<dbReference type="Gene3D" id="3.40.190.10">
    <property type="entry name" value="Periplasmic binding protein-like II"/>
    <property type="match status" value="2"/>
</dbReference>
<dbReference type="OrthoDB" id="9770625at2"/>
<organism evidence="5 6">
    <name type="scientific">Olivibacter domesticus</name>
    <name type="common">Pseudosphingobacterium domesticum</name>
    <dbReference type="NCBI Taxonomy" id="407022"/>
    <lineage>
        <taxon>Bacteria</taxon>
        <taxon>Pseudomonadati</taxon>
        <taxon>Bacteroidota</taxon>
        <taxon>Sphingobacteriia</taxon>
        <taxon>Sphingobacteriales</taxon>
        <taxon>Sphingobacteriaceae</taxon>
        <taxon>Olivibacter</taxon>
    </lineage>
</organism>
<dbReference type="STRING" id="407022.SAMN05661044_05300"/>
<dbReference type="InterPro" id="IPR006059">
    <property type="entry name" value="SBP"/>
</dbReference>
<keyword evidence="3" id="KW-0813">Transport</keyword>
<proteinExistence type="inferred from homology"/>
<dbReference type="Pfam" id="PF01547">
    <property type="entry name" value="SBP_bac_1"/>
    <property type="match status" value="1"/>
</dbReference>
<dbReference type="PANTHER" id="PTHR43649">
    <property type="entry name" value="ARABINOSE-BINDING PROTEIN-RELATED"/>
    <property type="match status" value="1"/>
</dbReference>